<reference evidence="5 6" key="1">
    <citation type="submission" date="2024-05" db="EMBL/GenBank/DDBJ databases">
        <authorList>
            <person name="De Oliveira J.P."/>
            <person name="Noriler S.A."/>
            <person name="De Oliveira A.G."/>
            <person name="Sipoli D.S."/>
        </authorList>
    </citation>
    <scope>NUCLEOTIDE SEQUENCE [LARGE SCALE GENOMIC DNA]</scope>
    <source>
        <strain evidence="5 6">LABIM192</strain>
    </source>
</reference>
<dbReference type="PANTHER" id="PTHR47514:SF1">
    <property type="entry name" value="TRANSKETOLASE N-TERMINAL SECTION-RELATED"/>
    <property type="match status" value="1"/>
</dbReference>
<organism evidence="5 6">
    <name type="scientific">Chromobacterium phragmitis</name>
    <dbReference type="NCBI Taxonomy" id="2202141"/>
    <lineage>
        <taxon>Bacteria</taxon>
        <taxon>Pseudomonadati</taxon>
        <taxon>Pseudomonadota</taxon>
        <taxon>Betaproteobacteria</taxon>
        <taxon>Neisseriales</taxon>
        <taxon>Chromobacteriaceae</taxon>
        <taxon>Chromobacterium</taxon>
    </lineage>
</organism>
<evidence type="ECO:0000256" key="2">
    <source>
        <dbReference type="ARBA" id="ARBA00007131"/>
    </source>
</evidence>
<comment type="similarity">
    <text evidence="2">Belongs to the transketolase family.</text>
</comment>
<evidence type="ECO:0000313" key="6">
    <source>
        <dbReference type="Proteomes" id="UP001462502"/>
    </source>
</evidence>
<dbReference type="SUPFAM" id="SSF52518">
    <property type="entry name" value="Thiamin diphosphate-binding fold (THDP-binding)"/>
    <property type="match status" value="1"/>
</dbReference>
<gene>
    <name evidence="5" type="ORF">ABI908_04070</name>
</gene>
<keyword evidence="3" id="KW-0786">Thiamine pyrophosphate</keyword>
<dbReference type="RefSeq" id="WP_347949664.1">
    <property type="nucleotide sequence ID" value="NZ_CP158160.1"/>
</dbReference>
<dbReference type="Pfam" id="PF00456">
    <property type="entry name" value="Transketolase_N"/>
    <property type="match status" value="1"/>
</dbReference>
<evidence type="ECO:0000256" key="3">
    <source>
        <dbReference type="ARBA" id="ARBA00023052"/>
    </source>
</evidence>
<accession>A0ABV0IPU7</accession>
<evidence type="ECO:0000256" key="1">
    <source>
        <dbReference type="ARBA" id="ARBA00001964"/>
    </source>
</evidence>
<dbReference type="InterPro" id="IPR029061">
    <property type="entry name" value="THDP-binding"/>
</dbReference>
<evidence type="ECO:0000259" key="4">
    <source>
        <dbReference type="Pfam" id="PF00456"/>
    </source>
</evidence>
<dbReference type="InterPro" id="IPR005474">
    <property type="entry name" value="Transketolase_N"/>
</dbReference>
<name>A0ABV0IPU7_9NEIS</name>
<comment type="cofactor">
    <cofactor evidence="1">
        <name>thiamine diphosphate</name>
        <dbReference type="ChEBI" id="CHEBI:58937"/>
    </cofactor>
</comment>
<dbReference type="Proteomes" id="UP001462502">
    <property type="component" value="Unassembled WGS sequence"/>
</dbReference>
<evidence type="ECO:0000313" key="5">
    <source>
        <dbReference type="EMBL" id="MEO9383295.1"/>
    </source>
</evidence>
<comment type="caution">
    <text evidence="5">The sequence shown here is derived from an EMBL/GenBank/DDBJ whole genome shotgun (WGS) entry which is preliminary data.</text>
</comment>
<protein>
    <submittedName>
        <fullName evidence="5">1-deoxy-D-xylulose-5-phosphate synthase N-terminal domain-containing protein</fullName>
    </submittedName>
</protein>
<feature type="domain" description="Transketolase N-terminal" evidence="4">
    <location>
        <begin position="186"/>
        <end position="302"/>
    </location>
</feature>
<dbReference type="EMBL" id="JBDXMI010000001">
    <property type="protein sequence ID" value="MEO9383295.1"/>
    <property type="molecule type" value="Genomic_DNA"/>
</dbReference>
<keyword evidence="6" id="KW-1185">Reference proteome</keyword>
<dbReference type="Gene3D" id="3.40.50.970">
    <property type="match status" value="1"/>
</dbReference>
<proteinExistence type="inferred from homology"/>
<dbReference type="PANTHER" id="PTHR47514">
    <property type="entry name" value="TRANSKETOLASE N-TERMINAL SECTION-RELATED"/>
    <property type="match status" value="1"/>
</dbReference>
<sequence length="588" mass="63654">MNRSTIYRPGMESLSAQLLGIEACLSGRRAFLDSAEQARAQREIEAGLALAETCDSINALAVAIAGRFEPFYRNAGECLERIHEIAGYGTLASCLSSLDIAEALFDTGLCDASGVASANLVIGRGHIAPLFYACRHLRRGMPLAFLAAVHDRVPSVVNKAYGFAYGMRHSLGEGVGIALGRAQTHRDQRVVCVAGDGELNEGVSYEAIRLIGELETRNLTLIVDSNGKGIDPLPGKLRPAYLAAYFDRVHEVDGHDAAAIGERMRDAEREGVSAAIVCHTRKGSHSFKREGAKPAASAAVAASKASCCSLTGNLIEEVRDGAPAHIFTADLAARFGLQPSHGYCNLGLAESALLTAAMGCPEDELKFVLTDDKYYLNAVDVLHSALIGSRNLHVVAARKNGVWGGPTYVSTIFGLLEDTVYELTDPRDLEACIRRRRASGSNGLYLLHDQPMERVLALRETYRRLSDELYAHQLEHAAGTVVLSSESMAYEAFQAVDGKRCAHIRTLSTRPDLERVRKLLCAAEEVVVVEHNGSRSNLAEYVEATLLIRVKKIYSDAYEWPRIETFQAAAAPRKLEALLTEPSCALAG</sequence>